<comment type="similarity">
    <text evidence="1">Belongs to the UPF0053 family.</text>
</comment>
<evidence type="ECO:0000256" key="2">
    <source>
        <dbReference type="ARBA" id="ARBA00022448"/>
    </source>
</evidence>
<gene>
    <name evidence="11" type="ORF">EI16_09475</name>
</gene>
<dbReference type="SMART" id="SM01091">
    <property type="entry name" value="CorC_HlyC"/>
    <property type="match status" value="1"/>
</dbReference>
<dbReference type="EMBL" id="JMIU01000001">
    <property type="protein sequence ID" value="KDN96482.1"/>
    <property type="molecule type" value="Genomic_DNA"/>
</dbReference>
<dbReference type="Proteomes" id="UP000027341">
    <property type="component" value="Unassembled WGS sequence"/>
</dbReference>
<dbReference type="Pfam" id="PF00571">
    <property type="entry name" value="CBS"/>
    <property type="match status" value="2"/>
</dbReference>
<accession>A0A066ZSK4</accession>
<evidence type="ECO:0000259" key="10">
    <source>
        <dbReference type="PROSITE" id="PS51371"/>
    </source>
</evidence>
<dbReference type="PROSITE" id="PS51371">
    <property type="entry name" value="CBS"/>
    <property type="match status" value="2"/>
</dbReference>
<evidence type="ECO:0000256" key="5">
    <source>
        <dbReference type="ARBA" id="ARBA00023122"/>
    </source>
</evidence>
<dbReference type="InterPro" id="IPR046342">
    <property type="entry name" value="CBS_dom_sf"/>
</dbReference>
<evidence type="ECO:0000256" key="8">
    <source>
        <dbReference type="ARBA" id="ARBA00040729"/>
    </source>
</evidence>
<dbReference type="GO" id="GO:0005886">
    <property type="term" value="C:plasma membrane"/>
    <property type="evidence" value="ECO:0007669"/>
    <property type="project" value="TreeGrafter"/>
</dbReference>
<reference evidence="11 12" key="1">
    <citation type="submission" date="2014-04" db="EMBL/GenBank/DDBJ databases">
        <title>Draft genome sequence of Hydrogenovibrio marinus MH-110, a model organism for aerobic H2 metabolism.</title>
        <authorList>
            <person name="Cha H.J."/>
            <person name="Jo B.H."/>
            <person name="Hwang B.H."/>
        </authorList>
    </citation>
    <scope>NUCLEOTIDE SEQUENCE [LARGE SCALE GENOMIC DNA]</scope>
    <source>
        <strain evidence="11 12">MH-110</strain>
    </source>
</reference>
<feature type="domain" description="CBS" evidence="10">
    <location>
        <begin position="132"/>
        <end position="192"/>
    </location>
</feature>
<dbReference type="STRING" id="28885.EI16_09475"/>
<dbReference type="Gene3D" id="3.30.465.10">
    <property type="match status" value="1"/>
</dbReference>
<dbReference type="RefSeq" id="WP_029912734.1">
    <property type="nucleotide sequence ID" value="NZ_AP020335.1"/>
</dbReference>
<evidence type="ECO:0000256" key="1">
    <source>
        <dbReference type="ARBA" id="ARBA00006337"/>
    </source>
</evidence>
<keyword evidence="6" id="KW-0170">Cobalt</keyword>
<comment type="function">
    <text evidence="7">Plays a role in the transport of magnesium and cobalt ions.</text>
</comment>
<keyword evidence="12" id="KW-1185">Reference proteome</keyword>
<proteinExistence type="inferred from homology"/>
<dbReference type="SUPFAM" id="SSF54631">
    <property type="entry name" value="CBS-domain pair"/>
    <property type="match status" value="1"/>
</dbReference>
<dbReference type="AlphaFoldDB" id="A0A066ZSK4"/>
<feature type="domain" description="CBS" evidence="10">
    <location>
        <begin position="65"/>
        <end position="126"/>
    </location>
</feature>
<comment type="caution">
    <text evidence="11">The sequence shown here is derived from an EMBL/GenBank/DDBJ whole genome shotgun (WGS) entry which is preliminary data.</text>
</comment>
<dbReference type="PANTHER" id="PTHR22777">
    <property type="entry name" value="HEMOLYSIN-RELATED"/>
    <property type="match status" value="1"/>
</dbReference>
<name>A0A066ZSK4_HYDMR</name>
<dbReference type="Pfam" id="PF21917">
    <property type="entry name" value="NMB0537_N"/>
    <property type="match status" value="1"/>
</dbReference>
<dbReference type="InterPro" id="IPR036318">
    <property type="entry name" value="FAD-bd_PCMH-like_sf"/>
</dbReference>
<dbReference type="InterPro" id="IPR044751">
    <property type="entry name" value="Ion_transp-like_CBS"/>
</dbReference>
<evidence type="ECO:0000256" key="3">
    <source>
        <dbReference type="ARBA" id="ARBA00022737"/>
    </source>
</evidence>
<evidence type="ECO:0000313" key="12">
    <source>
        <dbReference type="Proteomes" id="UP000027341"/>
    </source>
</evidence>
<keyword evidence="3" id="KW-0677">Repeat</keyword>
<protein>
    <recommendedName>
        <fullName evidence="8">Magnesium and cobalt efflux protein CorC</fullName>
    </recommendedName>
</protein>
<evidence type="ECO:0000256" key="4">
    <source>
        <dbReference type="ARBA" id="ARBA00022842"/>
    </source>
</evidence>
<dbReference type="GO" id="GO:0050660">
    <property type="term" value="F:flavin adenine dinucleotide binding"/>
    <property type="evidence" value="ECO:0007669"/>
    <property type="project" value="InterPro"/>
</dbReference>
<evidence type="ECO:0000256" key="9">
    <source>
        <dbReference type="PROSITE-ProRule" id="PRU00703"/>
    </source>
</evidence>
<dbReference type="PANTHER" id="PTHR22777:SF27">
    <property type="entry name" value="MAGNESIUM AND COBALT EFFLUX PROTEIN CORC"/>
    <property type="match status" value="1"/>
</dbReference>
<dbReference type="Gene3D" id="3.10.580.10">
    <property type="entry name" value="CBS-domain"/>
    <property type="match status" value="1"/>
</dbReference>
<dbReference type="SMART" id="SM00116">
    <property type="entry name" value="CBS"/>
    <property type="match status" value="2"/>
</dbReference>
<keyword evidence="5 9" id="KW-0129">CBS domain</keyword>
<dbReference type="FunFam" id="3.10.580.10:FF:000002">
    <property type="entry name" value="Magnesium/cobalt efflux protein CorC"/>
    <property type="match status" value="1"/>
</dbReference>
<keyword evidence="2" id="KW-0813">Transport</keyword>
<keyword evidence="4" id="KW-0460">Magnesium</keyword>
<evidence type="ECO:0000313" key="11">
    <source>
        <dbReference type="EMBL" id="KDN96482.1"/>
    </source>
</evidence>
<organism evidence="11 12">
    <name type="scientific">Hydrogenovibrio marinus</name>
    <dbReference type="NCBI Taxonomy" id="28885"/>
    <lineage>
        <taxon>Bacteria</taxon>
        <taxon>Pseudomonadati</taxon>
        <taxon>Pseudomonadota</taxon>
        <taxon>Gammaproteobacteria</taxon>
        <taxon>Thiotrichales</taxon>
        <taxon>Piscirickettsiaceae</taxon>
        <taxon>Hydrogenovibrio</taxon>
    </lineage>
</organism>
<dbReference type="CDD" id="cd04590">
    <property type="entry name" value="CBS_pair_CorC_HlyC_assoc"/>
    <property type="match status" value="1"/>
</dbReference>
<dbReference type="InterPro" id="IPR016169">
    <property type="entry name" value="FAD-bd_PCMH_sub2"/>
</dbReference>
<dbReference type="InterPro" id="IPR054115">
    <property type="entry name" value="CorC_N"/>
</dbReference>
<evidence type="ECO:0000256" key="7">
    <source>
        <dbReference type="ARBA" id="ARBA00037273"/>
    </source>
</evidence>
<evidence type="ECO:0000256" key="6">
    <source>
        <dbReference type="ARBA" id="ARBA00023285"/>
    </source>
</evidence>
<dbReference type="SUPFAM" id="SSF56176">
    <property type="entry name" value="FAD-binding/transporter-associated domain-like"/>
    <property type="match status" value="1"/>
</dbReference>
<dbReference type="InterPro" id="IPR000644">
    <property type="entry name" value="CBS_dom"/>
</dbReference>
<dbReference type="InterPro" id="IPR005170">
    <property type="entry name" value="Transptr-assoc_dom"/>
</dbReference>
<dbReference type="Pfam" id="PF03471">
    <property type="entry name" value="CorC_HlyC"/>
    <property type="match status" value="1"/>
</dbReference>
<sequence length="286" mass="32096">MSSDTSSGSSWLERFAKIFSGEPESREDLETLLEEAEAQDLIEHDALMMIKGVLNVFETRVRDVMVPKVQLSYVDEADPIEVILDKILESAHSRYPVFSADTDEVVGILLAKDVLQAVTKHSLTDLSQLRELYRAPVMVSESKRLNILLKEFKKSRNHMALVVDEYGELAGLVTIEDVLEEIVGDIEDEHDESEDNIQKHISGGFLVEAITSLEDFNKFFKTDLEDEQLETIGGLISKDLGRIPSEEEEFDFAGLMFKVLKADGRRVDCFIVSPLETGQDVAQPAD</sequence>